<comment type="caution">
    <text evidence="2">The sequence shown here is derived from an EMBL/GenBank/DDBJ whole genome shotgun (WGS) entry which is preliminary data.</text>
</comment>
<accession>A0ABX2H4E8</accession>
<evidence type="ECO:0000313" key="2">
    <source>
        <dbReference type="EMBL" id="NSG84264.1"/>
    </source>
</evidence>
<evidence type="ECO:0000256" key="1">
    <source>
        <dbReference type="SAM" id="MobiDB-lite"/>
    </source>
</evidence>
<gene>
    <name evidence="2" type="ORF">G5B17_02170</name>
</gene>
<reference evidence="2 3" key="1">
    <citation type="journal article" date="2020" name="Cell Host Microbe">
        <title>Functional and Genomic Variation between Human-Derived Isolates of Lachnospiraceae Reveals Inter- and Intra-Species Diversity.</title>
        <authorList>
            <person name="Sorbara M.T."/>
            <person name="Littmann E.R."/>
            <person name="Fontana E."/>
            <person name="Moody T.U."/>
            <person name="Kohout C.E."/>
            <person name="Gjonbalaj M."/>
            <person name="Eaton V."/>
            <person name="Seok R."/>
            <person name="Leiner I.M."/>
            <person name="Pamer E.G."/>
        </authorList>
    </citation>
    <scope>NUCLEOTIDE SEQUENCE [LARGE SCALE GENOMIC DNA]</scope>
    <source>
        <strain evidence="2 3">MSK.17.74</strain>
    </source>
</reference>
<feature type="region of interest" description="Disordered" evidence="1">
    <location>
        <begin position="543"/>
        <end position="583"/>
    </location>
</feature>
<protein>
    <recommendedName>
        <fullName evidence="4">Phage portal protein</fullName>
    </recommendedName>
</protein>
<sequence>MGRPKGSKNKPKVQDGTPISNKTVNTAASTSTSKPKAAPKTTKIPTTKSNQTKKLDKVDKLLLNKSATVPTIDTPKGKKTVAEMSTTLTKHERVLEMAKTTKAMIDALQLTDLSKTESRTFQSYSRETLRTYMKSPKSYESQLRNLSRYLYRLCYEYRRICLHYATMICGDAFNIIPLDDPTQEMTPEERTNTWYETMIRWQRMDFASELVKLLLVAWREDSVYAYVYDDSDQEGGTCFYQILDGDYCRVSSVEAGVFRFAFDFSYFRSHETYLEYWDSEFKSKYEAYQKDSTLRWQELEPERQVCFKVNSDDPTMDFVPLGGLLEVLINAVDLQSIQAVKDELSAYKLLVARLKPLSGTSDPDDFEIDPDTALKYYNKLAANVPPCVNVVLSPMDIDTIEFKDLNNTDDSDMISNSISNIFKHIGGVILDSDKSGTTIYEAQIIADMKYGQSTLLPQVQRYLNLYFNYVVGTGHGYFKYIDGVSPYTRRTKRKELIESAQNGFSRMSIGVLDGNTLLEQMSMLKLERDLGLVDLMSNPLSTSYTQAGSQPTADTDPINGGAPSKDSDDLTDSGSKSKERGNE</sequence>
<feature type="compositionally biased region" description="Low complexity" evidence="1">
    <location>
        <begin position="26"/>
        <end position="49"/>
    </location>
</feature>
<keyword evidence="3" id="KW-1185">Reference proteome</keyword>
<feature type="compositionally biased region" description="Basic residues" evidence="1">
    <location>
        <begin position="1"/>
        <end position="11"/>
    </location>
</feature>
<dbReference type="Proteomes" id="UP001644719">
    <property type="component" value="Unassembled WGS sequence"/>
</dbReference>
<proteinExistence type="predicted"/>
<feature type="region of interest" description="Disordered" evidence="1">
    <location>
        <begin position="1"/>
        <end position="53"/>
    </location>
</feature>
<dbReference type="RefSeq" id="WP_173769253.1">
    <property type="nucleotide sequence ID" value="NZ_JAAITS010000004.1"/>
</dbReference>
<feature type="compositionally biased region" description="Polar residues" evidence="1">
    <location>
        <begin position="543"/>
        <end position="553"/>
    </location>
</feature>
<name>A0ABX2H4E8_9FIRM</name>
<dbReference type="EMBL" id="JAAITS010000004">
    <property type="protein sequence ID" value="NSG84264.1"/>
    <property type="molecule type" value="Genomic_DNA"/>
</dbReference>
<evidence type="ECO:0008006" key="4">
    <source>
        <dbReference type="Google" id="ProtNLM"/>
    </source>
</evidence>
<organism evidence="2 3">
    <name type="scientific">Blautia faecis</name>
    <dbReference type="NCBI Taxonomy" id="871665"/>
    <lineage>
        <taxon>Bacteria</taxon>
        <taxon>Bacillati</taxon>
        <taxon>Bacillota</taxon>
        <taxon>Clostridia</taxon>
        <taxon>Lachnospirales</taxon>
        <taxon>Lachnospiraceae</taxon>
        <taxon>Blautia</taxon>
    </lineage>
</organism>
<evidence type="ECO:0000313" key="3">
    <source>
        <dbReference type="Proteomes" id="UP001644719"/>
    </source>
</evidence>